<evidence type="ECO:0000256" key="2">
    <source>
        <dbReference type="ARBA" id="ARBA00038160"/>
    </source>
</evidence>
<proteinExistence type="inferred from homology"/>
<comment type="caution">
    <text evidence="5">The sequence shown here is derived from an EMBL/GenBank/DDBJ whole genome shotgun (WGS) entry which is preliminary data.</text>
</comment>
<dbReference type="PANTHER" id="PTHR11079:SF156">
    <property type="entry name" value="INACTIVE TRNA-SPECIFIC ADENOSINE DEAMINASE-LIKE PROTEIN 3-RELATED"/>
    <property type="match status" value="1"/>
</dbReference>
<organism evidence="5 6">
    <name type="scientific">Oculimacula yallundae</name>
    <dbReference type="NCBI Taxonomy" id="86028"/>
    <lineage>
        <taxon>Eukaryota</taxon>
        <taxon>Fungi</taxon>
        <taxon>Dikarya</taxon>
        <taxon>Ascomycota</taxon>
        <taxon>Pezizomycotina</taxon>
        <taxon>Leotiomycetes</taxon>
        <taxon>Helotiales</taxon>
        <taxon>Ploettnerulaceae</taxon>
        <taxon>Oculimacula</taxon>
    </lineage>
</organism>
<dbReference type="Proteomes" id="UP001595075">
    <property type="component" value="Unassembled WGS sequence"/>
</dbReference>
<sequence length="461" mass="50432">MSEMKRKRSSEGDHYLDGGFDKPAGVQIPSPKDVPLPKKPGVFVSLKTTLETRSREKIGKVYVTGVPAKQANAVLNLVRKLLPQDGGIDFQHLRRFAKLKDLPSHVCEMLANSSLTAELFLIAGPVSEIPSTDLLLALSSVIVDVKIVEVNVPMLAPTSREQALAWTAKYWPTVYKKSNPFGPHPSIVERAEDEMRGEVERYMDLAENVAVEASGDGGGEKVGVVVVERRDGQGRIVAVAGDSRWLSWDREGCGSGNIFAHAVMRAIGMVAGGLKAREDIGVVSDQNDTDLKEGITGFGTDAELNSSLPAAAESDRGIINTTLGSAESPKLSQSLFENPIDPLKKPSTSESNGIADIFKDEPLSTLEKQHYDPSGNENGYLCHELEIYCTHEPCVMCSMAIVHSRFGRVMFKRRMAETGGLCADGELGHGLFWRKELNWTLLGWQWLHEGDGKGKEWRLHA</sequence>
<reference evidence="5 6" key="1">
    <citation type="journal article" date="2024" name="Commun. Biol.">
        <title>Comparative genomic analysis of thermophilic fungi reveals convergent evolutionary adaptations and gene losses.</title>
        <authorList>
            <person name="Steindorff A.S."/>
            <person name="Aguilar-Pontes M.V."/>
            <person name="Robinson A.J."/>
            <person name="Andreopoulos B."/>
            <person name="LaButti K."/>
            <person name="Kuo A."/>
            <person name="Mondo S."/>
            <person name="Riley R."/>
            <person name="Otillar R."/>
            <person name="Haridas S."/>
            <person name="Lipzen A."/>
            <person name="Grimwood J."/>
            <person name="Schmutz J."/>
            <person name="Clum A."/>
            <person name="Reid I.D."/>
            <person name="Moisan M.C."/>
            <person name="Butler G."/>
            <person name="Nguyen T.T.M."/>
            <person name="Dewar K."/>
            <person name="Conant G."/>
            <person name="Drula E."/>
            <person name="Henrissat B."/>
            <person name="Hansel C."/>
            <person name="Singer S."/>
            <person name="Hutchinson M.I."/>
            <person name="de Vries R.P."/>
            <person name="Natvig D.O."/>
            <person name="Powell A.J."/>
            <person name="Tsang A."/>
            <person name="Grigoriev I.V."/>
        </authorList>
    </citation>
    <scope>NUCLEOTIDE SEQUENCE [LARGE SCALE GENOMIC DNA]</scope>
    <source>
        <strain evidence="5 6">CBS 494.80</strain>
    </source>
</reference>
<evidence type="ECO:0000313" key="6">
    <source>
        <dbReference type="Proteomes" id="UP001595075"/>
    </source>
</evidence>
<comment type="similarity">
    <text evidence="2">Belongs to the cytidine and deoxycytidylate deaminase family. ADAT3 subfamily.</text>
</comment>
<evidence type="ECO:0000256" key="1">
    <source>
        <dbReference type="ARBA" id="ARBA00022694"/>
    </source>
</evidence>
<dbReference type="SUPFAM" id="SSF53927">
    <property type="entry name" value="Cytidine deaminase-like"/>
    <property type="match status" value="1"/>
</dbReference>
<gene>
    <name evidence="5" type="ORF">VTL71DRAFT_2293</name>
</gene>
<dbReference type="EMBL" id="JAZHXI010000011">
    <property type="protein sequence ID" value="KAL2066222.1"/>
    <property type="molecule type" value="Genomic_DNA"/>
</dbReference>
<dbReference type="PANTHER" id="PTHR11079">
    <property type="entry name" value="CYTOSINE DEAMINASE FAMILY MEMBER"/>
    <property type="match status" value="1"/>
</dbReference>
<evidence type="ECO:0000256" key="3">
    <source>
        <dbReference type="SAM" id="MobiDB-lite"/>
    </source>
</evidence>
<feature type="domain" description="CMP/dCMP-type deaminase" evidence="4">
    <location>
        <begin position="384"/>
        <end position="411"/>
    </location>
</feature>
<accession>A0ABR4C981</accession>
<dbReference type="InterPro" id="IPR002125">
    <property type="entry name" value="CMP_dCMP_dom"/>
</dbReference>
<evidence type="ECO:0000259" key="4">
    <source>
        <dbReference type="Pfam" id="PF00383"/>
    </source>
</evidence>
<dbReference type="Pfam" id="PF00383">
    <property type="entry name" value="dCMP_cyt_deam_1"/>
    <property type="match status" value="1"/>
</dbReference>
<dbReference type="InterPro" id="IPR016193">
    <property type="entry name" value="Cytidine_deaminase-like"/>
</dbReference>
<dbReference type="Gene3D" id="3.40.140.10">
    <property type="entry name" value="Cytidine Deaminase, domain 2"/>
    <property type="match status" value="1"/>
</dbReference>
<name>A0ABR4C981_9HELO</name>
<feature type="region of interest" description="Disordered" evidence="3">
    <location>
        <begin position="1"/>
        <end position="34"/>
    </location>
</feature>
<keyword evidence="1" id="KW-0819">tRNA processing</keyword>
<keyword evidence="6" id="KW-1185">Reference proteome</keyword>
<feature type="compositionally biased region" description="Basic and acidic residues" evidence="3">
    <location>
        <begin position="9"/>
        <end position="20"/>
    </location>
</feature>
<protein>
    <recommendedName>
        <fullName evidence="4">CMP/dCMP-type deaminase domain-containing protein</fullName>
    </recommendedName>
</protein>
<evidence type="ECO:0000313" key="5">
    <source>
        <dbReference type="EMBL" id="KAL2066222.1"/>
    </source>
</evidence>